<reference evidence="2" key="1">
    <citation type="submission" date="2012-11" db="EMBL/GenBank/DDBJ databases">
        <authorList>
            <person name="Singh A."/>
            <person name="Pinnaka A.K."/>
            <person name="Vaidya B."/>
        </authorList>
    </citation>
    <scope>NUCLEOTIDE SEQUENCE [LARGE SCALE GENOMIC DNA]</scope>
    <source>
        <strain evidence="2">AK23</strain>
    </source>
</reference>
<accession>W9UV28</accession>
<gene>
    <name evidence="1" type="ORF">D791_01889</name>
</gene>
<name>W9UV28_9GAMM</name>
<evidence type="ECO:0000313" key="1">
    <source>
        <dbReference type="EMBL" id="EXJ11103.1"/>
    </source>
</evidence>
<evidence type="ECO:0000313" key="2">
    <source>
        <dbReference type="Proteomes" id="UP000019464"/>
    </source>
</evidence>
<dbReference type="EMBL" id="AONB01000008">
    <property type="protein sequence ID" value="EXJ11103.1"/>
    <property type="molecule type" value="Genomic_DNA"/>
</dbReference>
<sequence length="32" mass="3608">MIRPSHTVLVVSSSVIVIERYNRYVSSVVCLT</sequence>
<comment type="caution">
    <text evidence="1">The sequence shown here is derived from an EMBL/GenBank/DDBJ whole genome shotgun (WGS) entry which is preliminary data.</text>
</comment>
<proteinExistence type="predicted"/>
<organism evidence="1 2">
    <name type="scientific">Nitrincola nitratireducens</name>
    <dbReference type="NCBI Taxonomy" id="1229521"/>
    <lineage>
        <taxon>Bacteria</taxon>
        <taxon>Pseudomonadati</taxon>
        <taxon>Pseudomonadota</taxon>
        <taxon>Gammaproteobacteria</taxon>
        <taxon>Oceanospirillales</taxon>
        <taxon>Oceanospirillaceae</taxon>
        <taxon>Nitrincola</taxon>
    </lineage>
</organism>
<protein>
    <submittedName>
        <fullName evidence="1">Uncharacterized protein</fullName>
    </submittedName>
</protein>
<dbReference type="AlphaFoldDB" id="W9UV28"/>
<reference evidence="1 2" key="2">
    <citation type="journal article" date="2015" name="Syst. Appl. Microbiol.">
        <title>Nitrincola nitratireducens sp. nov. isolated from a haloalkaline crater lake.</title>
        <authorList>
            <person name="Singh A."/>
            <person name="Vaidya B."/>
            <person name="Tanuku N.R."/>
            <person name="Pinnaka A.K."/>
        </authorList>
    </citation>
    <scope>NUCLEOTIDE SEQUENCE [LARGE SCALE GENOMIC DNA]</scope>
    <source>
        <strain evidence="1 2">AK23</strain>
    </source>
</reference>
<keyword evidence="2" id="KW-1185">Reference proteome</keyword>
<dbReference type="Proteomes" id="UP000019464">
    <property type="component" value="Unassembled WGS sequence"/>
</dbReference>
<dbReference type="STRING" id="1229521.D791_01889"/>